<dbReference type="Proteomes" id="UP000694005">
    <property type="component" value="Chromosome A02"/>
</dbReference>
<reference evidence="1 2" key="1">
    <citation type="submission" date="2021-07" db="EMBL/GenBank/DDBJ databases">
        <authorList>
            <consortium name="Genoscope - CEA"/>
            <person name="William W."/>
        </authorList>
    </citation>
    <scope>NUCLEOTIDE SEQUENCE [LARGE SCALE GENOMIC DNA]</scope>
</reference>
<gene>
    <name evidence="1" type="ORF">BRAPAZ1V2_A02P37510.2</name>
</gene>
<dbReference type="InterPro" id="IPR005061">
    <property type="entry name" value="Ist1"/>
</dbReference>
<dbReference type="EMBL" id="LS974618">
    <property type="protein sequence ID" value="CAG7894799.1"/>
    <property type="molecule type" value="Genomic_DNA"/>
</dbReference>
<dbReference type="AlphaFoldDB" id="A0A8D9HBB2"/>
<dbReference type="GO" id="GO:0015031">
    <property type="term" value="P:protein transport"/>
    <property type="evidence" value="ECO:0007669"/>
    <property type="project" value="InterPro"/>
</dbReference>
<organism evidence="1 2">
    <name type="scientific">Brassica campestris</name>
    <name type="common">Field mustard</name>
    <dbReference type="NCBI Taxonomy" id="3711"/>
    <lineage>
        <taxon>Eukaryota</taxon>
        <taxon>Viridiplantae</taxon>
        <taxon>Streptophyta</taxon>
        <taxon>Embryophyta</taxon>
        <taxon>Tracheophyta</taxon>
        <taxon>Spermatophyta</taxon>
        <taxon>Magnoliopsida</taxon>
        <taxon>eudicotyledons</taxon>
        <taxon>Gunneridae</taxon>
        <taxon>Pentapetalae</taxon>
        <taxon>rosids</taxon>
        <taxon>malvids</taxon>
        <taxon>Brassicales</taxon>
        <taxon>Brassicaceae</taxon>
        <taxon>Brassiceae</taxon>
        <taxon>Brassica</taxon>
    </lineage>
</organism>
<name>A0A8D9HBB2_BRACM</name>
<proteinExistence type="predicted"/>
<evidence type="ECO:0000313" key="1">
    <source>
        <dbReference type="EMBL" id="CAG7894799.1"/>
    </source>
</evidence>
<dbReference type="Gramene" id="A02p37510.2_BraZ1">
    <property type="protein sequence ID" value="A02p37510.2_BraZ1.CDS"/>
    <property type="gene ID" value="A02g37510.2_BraZ1"/>
</dbReference>
<accession>A0A8D9HBB2</accession>
<dbReference type="PANTHER" id="PTHR12161">
    <property type="entry name" value="IST1 FAMILY MEMBER"/>
    <property type="match status" value="1"/>
</dbReference>
<dbReference type="PANTHER" id="PTHR12161:SF13">
    <property type="entry name" value="REGULATOR OF VPS4 ACTIVITY IN THE MVB PATHWAY PROTEIN"/>
    <property type="match status" value="1"/>
</dbReference>
<evidence type="ECO:0000313" key="2">
    <source>
        <dbReference type="Proteomes" id="UP000694005"/>
    </source>
</evidence>
<sequence length="80" mass="8997">MLCIDHIVNVEEKTVATYELIGIYCELIRLSYVPELSEIVKQFKTKHGKDFPTSAIELRPDSGVSRLVSGCILFLVLILS</sequence>
<protein>
    <submittedName>
        <fullName evidence="1">Uncharacterized protein</fullName>
    </submittedName>
</protein>